<keyword evidence="5" id="KW-1185">Reference proteome</keyword>
<dbReference type="Pfam" id="PF13432">
    <property type="entry name" value="TPR_16"/>
    <property type="match status" value="2"/>
</dbReference>
<dbReference type="InterPro" id="IPR019734">
    <property type="entry name" value="TPR_rpt"/>
</dbReference>
<feature type="compositionally biased region" description="Low complexity" evidence="2">
    <location>
        <begin position="22"/>
        <end position="32"/>
    </location>
</feature>
<feature type="region of interest" description="Disordered" evidence="2">
    <location>
        <begin position="22"/>
        <end position="93"/>
    </location>
</feature>
<name>A0ABY9X2H6_9BACT</name>
<feature type="chain" id="PRO_5045151789" evidence="3">
    <location>
        <begin position="20"/>
        <end position="434"/>
    </location>
</feature>
<dbReference type="PROSITE" id="PS50005">
    <property type="entry name" value="TPR"/>
    <property type="match status" value="5"/>
</dbReference>
<feature type="region of interest" description="Disordered" evidence="2">
    <location>
        <begin position="379"/>
        <end position="434"/>
    </location>
</feature>
<dbReference type="PANTHER" id="PTHR44366:SF1">
    <property type="entry name" value="UDP-N-ACETYLGLUCOSAMINE--PEPTIDE N-ACETYLGLUCOSAMINYLTRANSFERASE 110 KDA SUBUNIT"/>
    <property type="match status" value="1"/>
</dbReference>
<feature type="repeat" description="TPR" evidence="1">
    <location>
        <begin position="194"/>
        <end position="227"/>
    </location>
</feature>
<protein>
    <submittedName>
        <fullName evidence="4">Tetratricopeptide repeat protein</fullName>
    </submittedName>
</protein>
<feature type="signal peptide" evidence="3">
    <location>
        <begin position="1"/>
        <end position="19"/>
    </location>
</feature>
<dbReference type="PROSITE" id="PS51257">
    <property type="entry name" value="PROKAR_LIPOPROTEIN"/>
    <property type="match status" value="1"/>
</dbReference>
<organism evidence="4 5">
    <name type="scientific">Archangium minus</name>
    <dbReference type="NCBI Taxonomy" id="83450"/>
    <lineage>
        <taxon>Bacteria</taxon>
        <taxon>Pseudomonadati</taxon>
        <taxon>Myxococcota</taxon>
        <taxon>Myxococcia</taxon>
        <taxon>Myxococcales</taxon>
        <taxon>Cystobacterineae</taxon>
        <taxon>Archangiaceae</taxon>
        <taxon>Archangium</taxon>
    </lineage>
</organism>
<feature type="compositionally biased region" description="Basic and acidic residues" evidence="2">
    <location>
        <begin position="379"/>
        <end position="415"/>
    </location>
</feature>
<dbReference type="SUPFAM" id="SSF48452">
    <property type="entry name" value="TPR-like"/>
    <property type="match status" value="1"/>
</dbReference>
<sequence length="434" mass="47919">MKLRRLLAPGLLLFSLACATTPTPGPEAGTDTPDTRPAETDTPNTGTPDTRTPPAASLEKQPTQDTGKKAPTPPPPAADPQALAQHDRPKDDRAWTNLGIVQERLGRNDEAERSYRQALALKPDQQAAWENLTRLQCRTGRAAQAESSLREQLQATPNAIAPRIALVQALLCQKRLDAAATEAKRVLKAEERNVRAMQLLAQVYYRERKYELAKMVLENARTLAPNEAVTHNALGLVQLALGTKPAALESFKKASELKPEFAEARNNLGALLNEAQDYDAAIRELEAAVQAAPDFVSARLNLGNAYRGQGDFARALAEYQHVLRLAPELPDTLFNLAILHLDAEPPDMDPVVRLQTCLSYFEQYRAKGGKDERVDTYVKDAKKGIEKEERRREREKREQLRKAQKAEEDKKKTDEAPPPAPEAAGSGKVAEDKK</sequence>
<feature type="repeat" description="TPR" evidence="1">
    <location>
        <begin position="262"/>
        <end position="295"/>
    </location>
</feature>
<evidence type="ECO:0000256" key="1">
    <source>
        <dbReference type="PROSITE-ProRule" id="PRU00339"/>
    </source>
</evidence>
<evidence type="ECO:0000313" key="4">
    <source>
        <dbReference type="EMBL" id="WNG49612.1"/>
    </source>
</evidence>
<evidence type="ECO:0000256" key="2">
    <source>
        <dbReference type="SAM" id="MobiDB-lite"/>
    </source>
</evidence>
<dbReference type="EMBL" id="CP043494">
    <property type="protein sequence ID" value="WNG49612.1"/>
    <property type="molecule type" value="Genomic_DNA"/>
</dbReference>
<evidence type="ECO:0000256" key="3">
    <source>
        <dbReference type="SAM" id="SignalP"/>
    </source>
</evidence>
<keyword evidence="3" id="KW-0732">Signal</keyword>
<dbReference type="PROSITE" id="PS50293">
    <property type="entry name" value="TPR_REGION"/>
    <property type="match status" value="2"/>
</dbReference>
<dbReference type="Gene3D" id="1.25.40.10">
    <property type="entry name" value="Tetratricopeptide repeat domain"/>
    <property type="match status" value="3"/>
</dbReference>
<gene>
    <name evidence="4" type="ORF">F0U60_39965</name>
</gene>
<evidence type="ECO:0000313" key="5">
    <source>
        <dbReference type="Proteomes" id="UP001611383"/>
    </source>
</evidence>
<proteinExistence type="predicted"/>
<dbReference type="RefSeq" id="WP_395807708.1">
    <property type="nucleotide sequence ID" value="NZ_CP043494.1"/>
</dbReference>
<feature type="repeat" description="TPR" evidence="1">
    <location>
        <begin position="228"/>
        <end position="261"/>
    </location>
</feature>
<dbReference type="PANTHER" id="PTHR44366">
    <property type="entry name" value="UDP-N-ACETYLGLUCOSAMINE--PEPTIDE N-ACETYLGLUCOSAMINYLTRANSFERASE 110 KDA SUBUNIT"/>
    <property type="match status" value="1"/>
</dbReference>
<dbReference type="Pfam" id="PF00515">
    <property type="entry name" value="TPR_1"/>
    <property type="match status" value="1"/>
</dbReference>
<keyword evidence="1" id="KW-0802">TPR repeat</keyword>
<feature type="repeat" description="TPR" evidence="1">
    <location>
        <begin position="92"/>
        <end position="125"/>
    </location>
</feature>
<dbReference type="InterPro" id="IPR037919">
    <property type="entry name" value="OGT"/>
</dbReference>
<accession>A0ABY9X2H6</accession>
<dbReference type="InterPro" id="IPR011990">
    <property type="entry name" value="TPR-like_helical_dom_sf"/>
</dbReference>
<reference evidence="4 5" key="1">
    <citation type="submission" date="2019-08" db="EMBL/GenBank/DDBJ databases">
        <title>Archangium and Cystobacter genomes.</title>
        <authorList>
            <person name="Chen I.-C.K."/>
            <person name="Wielgoss S."/>
        </authorList>
    </citation>
    <scope>NUCLEOTIDE SEQUENCE [LARGE SCALE GENOMIC DNA]</scope>
    <source>
        <strain evidence="4 5">Cbm 6</strain>
    </source>
</reference>
<feature type="compositionally biased region" description="Polar residues" evidence="2">
    <location>
        <begin position="41"/>
        <end position="50"/>
    </location>
</feature>
<feature type="repeat" description="TPR" evidence="1">
    <location>
        <begin position="296"/>
        <end position="329"/>
    </location>
</feature>
<dbReference type="SMART" id="SM00028">
    <property type="entry name" value="TPR"/>
    <property type="match status" value="5"/>
</dbReference>
<dbReference type="Proteomes" id="UP001611383">
    <property type="component" value="Chromosome"/>
</dbReference>